<dbReference type="Gene3D" id="1.20.890.20">
    <property type="entry name" value="mpn423 like domain"/>
    <property type="match status" value="1"/>
</dbReference>
<reference evidence="5 6" key="1">
    <citation type="submission" date="2015-10" db="EMBL/GenBank/DDBJ databases">
        <title>Butyribacter intestini gen. nov., sp. nov., a butyric acid-producing bacterium of the family Lachnospiraceae isolated from the human faeces.</title>
        <authorList>
            <person name="Zou Y."/>
            <person name="Xue W."/>
            <person name="Luo G."/>
            <person name="Lv M."/>
        </authorList>
    </citation>
    <scope>NUCLEOTIDE SEQUENCE [LARGE SCALE GENOMIC DNA]</scope>
    <source>
        <strain evidence="5 6">TF01-11</strain>
    </source>
</reference>
<feature type="domain" description="Glycosyl hydrolase 94 catalytic" evidence="4">
    <location>
        <begin position="308"/>
        <end position="734"/>
    </location>
</feature>
<gene>
    <name evidence="5" type="ORF">APZ18_08020</name>
</gene>
<evidence type="ECO:0000313" key="6">
    <source>
        <dbReference type="Proteomes" id="UP000050833"/>
    </source>
</evidence>
<evidence type="ECO:0000256" key="2">
    <source>
        <dbReference type="ARBA" id="ARBA00022679"/>
    </source>
</evidence>
<dbReference type="GO" id="GO:0030246">
    <property type="term" value="F:carbohydrate binding"/>
    <property type="evidence" value="ECO:0007669"/>
    <property type="project" value="InterPro"/>
</dbReference>
<dbReference type="Gene3D" id="2.70.98.40">
    <property type="entry name" value="Glycoside hydrolase, family 65, N-terminal domain"/>
    <property type="match status" value="1"/>
</dbReference>
<keyword evidence="6" id="KW-1185">Reference proteome</keyword>
<dbReference type="InterPro" id="IPR033432">
    <property type="entry name" value="GH94_catalytic"/>
</dbReference>
<dbReference type="InterPro" id="IPR010383">
    <property type="entry name" value="Glyco_hydrolase_94_b-supersand"/>
</dbReference>
<dbReference type="Pfam" id="PF06165">
    <property type="entry name" value="GH94_b-supersand"/>
    <property type="match status" value="1"/>
</dbReference>
<dbReference type="PANTHER" id="PTHR37469">
    <property type="entry name" value="CELLOBIONIC ACID PHOSPHORYLASE-RELATED"/>
    <property type="match status" value="1"/>
</dbReference>
<name>A0AAW3JS62_9FIRM</name>
<dbReference type="Pfam" id="PF17167">
    <property type="entry name" value="Glyco_hydro_94"/>
    <property type="match status" value="1"/>
</dbReference>
<dbReference type="GO" id="GO:0005975">
    <property type="term" value="P:carbohydrate metabolic process"/>
    <property type="evidence" value="ECO:0007669"/>
    <property type="project" value="InterPro"/>
</dbReference>
<dbReference type="PANTHER" id="PTHR37469:SF2">
    <property type="entry name" value="CELLOBIONIC ACID PHOSPHORYLASE"/>
    <property type="match status" value="1"/>
</dbReference>
<dbReference type="Proteomes" id="UP000050833">
    <property type="component" value="Unassembled WGS sequence"/>
</dbReference>
<accession>A0AAW3JS62</accession>
<dbReference type="InterPro" id="IPR037018">
    <property type="entry name" value="GH65_N"/>
</dbReference>
<dbReference type="EMBL" id="LLKB01000005">
    <property type="protein sequence ID" value="KQC84671.1"/>
    <property type="molecule type" value="Genomic_DNA"/>
</dbReference>
<dbReference type="SUPFAM" id="SSF74650">
    <property type="entry name" value="Galactose mutarotase-like"/>
    <property type="match status" value="1"/>
</dbReference>
<evidence type="ECO:0000259" key="4">
    <source>
        <dbReference type="Pfam" id="PF17167"/>
    </source>
</evidence>
<dbReference type="Gene3D" id="1.50.10.10">
    <property type="match status" value="1"/>
</dbReference>
<dbReference type="InterPro" id="IPR008928">
    <property type="entry name" value="6-hairpin_glycosidase_sf"/>
</dbReference>
<evidence type="ECO:0000256" key="1">
    <source>
        <dbReference type="ARBA" id="ARBA00022676"/>
    </source>
</evidence>
<evidence type="ECO:0000313" key="5">
    <source>
        <dbReference type="EMBL" id="KQC84671.1"/>
    </source>
</evidence>
<dbReference type="AlphaFoldDB" id="A0AAW3JS62"/>
<proteinExistence type="predicted"/>
<comment type="caution">
    <text evidence="5">The sequence shown here is derived from an EMBL/GenBank/DDBJ whole genome shotgun (WGS) entry which is preliminary data.</text>
</comment>
<dbReference type="InterPro" id="IPR052047">
    <property type="entry name" value="GH94_Enzymes"/>
</dbReference>
<dbReference type="CDD" id="cd11754">
    <property type="entry name" value="GH94N_CBP_like"/>
    <property type="match status" value="1"/>
</dbReference>
<evidence type="ECO:0000259" key="3">
    <source>
        <dbReference type="Pfam" id="PF06165"/>
    </source>
</evidence>
<keyword evidence="2 5" id="KW-0808">Transferase</keyword>
<dbReference type="InterPro" id="IPR037825">
    <property type="entry name" value="GH94N_CBP"/>
</dbReference>
<dbReference type="InterPro" id="IPR011013">
    <property type="entry name" value="Gal_mutarotase_sf_dom"/>
</dbReference>
<dbReference type="RefSeq" id="WP_022014931.1">
    <property type="nucleotide sequence ID" value="NZ_DBGBRS010000033.1"/>
</dbReference>
<sequence length="813" mass="91633">MKFGFFDDPNKEYVITTPKTPLPWINYLGSSNFFSLISNTCGGYSFYKDAKLLRLTRYRYNNIPTDEGGRYYYIKDGDTVWNPGWQPVKTDLDSYECRHGMGYSRFTSSKNDIEASLLAFVPVNDNCEINQLKITNKSSKPKNITLFSYVEFCLWNAMDDMTNFQRNLNIGEVEVVGSTIYHKTEYRERRNHFAVYSVNTDVDGFDTSRDEFLGAYRGVADPAVVEEGKAHNSIASGWSPIGSHQINVTLEPDETKSFIFVLGYCENPVDEKFVAPNVINKKPADELLAKYKTDEQVYAALDELKLDWESLLSKFTVKSDEEKLDRMVNIWNQYQCMVTFNMSRSASYYESGIGRGMGFRDSCQDLLGFVHLIPERARERIIDIASTQFEDGSAYHQYQPLTKKGNSDIGSGFNDDPLWLIAGTSAYIRETGDTSILEEMVPFDNDESKAVTLMEHLKRSFDYIVNHKGPHNLPLIGRADWNDCLNLNCFSEHPGESFQTFGPSEGPVAESVFIGGMFVKYGKEYADLCAYTGDQTEADRAMKEVAAMNDAVLDGGWDGDWFVRAYDAYGKKIGSKECEEGQIYIEPQGFCVLAGIGVETGEAKKALDSVKEKLDTKYGIVLLQPAYTKYHVELGEISSYPPGYKENAGIFCHNNPWVSCAETVIGRGNRAFEIYKKTCPAYIEDISEIHCTEPYVYSQMIAGKDAHFFGQAKNSWLTGTAAWTFVNVSQYILGVVPTLNGLSIDPCIPSEMGTEFTMTRKYREGIYNIKVENPSKVEKGVVKLIVNGKEHTDTTVVPYEKGQTHYDVTVVMG</sequence>
<dbReference type="GO" id="GO:0016757">
    <property type="term" value="F:glycosyltransferase activity"/>
    <property type="evidence" value="ECO:0007669"/>
    <property type="project" value="UniProtKB-KW"/>
</dbReference>
<dbReference type="InterPro" id="IPR012341">
    <property type="entry name" value="6hp_glycosidase-like_sf"/>
</dbReference>
<dbReference type="SUPFAM" id="SSF48208">
    <property type="entry name" value="Six-hairpin glycosidases"/>
    <property type="match status" value="1"/>
</dbReference>
<protein>
    <submittedName>
        <fullName evidence="5">Glycosyl transferase</fullName>
    </submittedName>
</protein>
<keyword evidence="1" id="KW-0328">Glycosyltransferase</keyword>
<feature type="domain" description="Glycosyl hydrolase 94 supersandwich" evidence="3">
    <location>
        <begin position="11"/>
        <end position="293"/>
    </location>
</feature>
<organism evidence="5 6">
    <name type="scientific">Butyribacter intestini</name>
    <dbReference type="NCBI Taxonomy" id="1703332"/>
    <lineage>
        <taxon>Bacteria</taxon>
        <taxon>Bacillati</taxon>
        <taxon>Bacillota</taxon>
        <taxon>Clostridia</taxon>
        <taxon>Lachnospirales</taxon>
        <taxon>Lachnospiraceae</taxon>
        <taxon>Butyribacter</taxon>
    </lineage>
</organism>
<dbReference type="SMART" id="SM01068">
    <property type="entry name" value="CBM_X"/>
    <property type="match status" value="1"/>
</dbReference>
<dbReference type="Gene3D" id="2.60.420.10">
    <property type="entry name" value="Maltose phosphorylase, domain 3"/>
    <property type="match status" value="1"/>
</dbReference>